<dbReference type="SMART" id="SM00355">
    <property type="entry name" value="ZnF_C2H2"/>
    <property type="match status" value="4"/>
</dbReference>
<sequence length="516" mass="58029">MPSSTADNLGAPTTHPFTCNTCQVAFRSSDAQRTHMRSDWHRYNLKRRVASLPPLSSETFAEKVLSVQASNSAAAARATFEKTCTACQKTYYSENAFINHMGSQKHRLKEALLRKNGGHLDDSASVVSGAFSMGEPINVPPNVVSPETIVEEEFSAIVDGMKDTSVDAKDPVAGRPHRPSQSRSSDSRRPSVSTKMEIDAVTVSRCLFCNYDSSDINENVSHMHKSHGMFIPEQDYLVDLEGLIKYLQAKVMQNNECLYCHKLKTTTPGIQTHMRDKGHCMIAFESEEEMIEIGQFYDFTSTYSDDEEEEYSDRRRDGAVDGSAEEDDGWETDTSASSLDSAELGAVPIDDYSHQYSKLSKHKHHSHEPRSHRNLDGFHSHAHEHTRAVFYSDSELHLPSGRTAGHRALAKYYRQNLRDYPTPEERFSRQQAIEAAPSGETQEGETEAAFQNKNRALISRANGGIGMLGATASQKQEVRAAEVRDRKREQRSERAFQWAVSKRANHQKHFRDHLLQ</sequence>
<evidence type="ECO:0000256" key="2">
    <source>
        <dbReference type="ARBA" id="ARBA00022490"/>
    </source>
</evidence>
<dbReference type="GO" id="GO:0003676">
    <property type="term" value="F:nucleic acid binding"/>
    <property type="evidence" value="ECO:0007669"/>
    <property type="project" value="InterPro"/>
</dbReference>
<comment type="subcellular location">
    <subcellularLocation>
        <location evidence="1">Cytoplasm</location>
    </subcellularLocation>
</comment>
<dbReference type="Proteomes" id="UP000054565">
    <property type="component" value="Unassembled WGS sequence"/>
</dbReference>
<organism evidence="11 12">
    <name type="scientific">Coccidioides immitis RMSCC 2394</name>
    <dbReference type="NCBI Taxonomy" id="404692"/>
    <lineage>
        <taxon>Eukaryota</taxon>
        <taxon>Fungi</taxon>
        <taxon>Dikarya</taxon>
        <taxon>Ascomycota</taxon>
        <taxon>Pezizomycotina</taxon>
        <taxon>Eurotiomycetes</taxon>
        <taxon>Eurotiomycetidae</taxon>
        <taxon>Onygenales</taxon>
        <taxon>Onygenaceae</taxon>
        <taxon>Coccidioides</taxon>
    </lineage>
</organism>
<dbReference type="GO" id="GO:0042273">
    <property type="term" value="P:ribosomal large subunit biogenesis"/>
    <property type="evidence" value="ECO:0007669"/>
    <property type="project" value="TreeGrafter"/>
</dbReference>
<dbReference type="GO" id="GO:0008270">
    <property type="term" value="F:zinc ion binding"/>
    <property type="evidence" value="ECO:0007669"/>
    <property type="project" value="UniProtKB-KW"/>
</dbReference>
<evidence type="ECO:0000256" key="9">
    <source>
        <dbReference type="SAM" id="MobiDB-lite"/>
    </source>
</evidence>
<dbReference type="InterPro" id="IPR036236">
    <property type="entry name" value="Znf_C2H2_sf"/>
</dbReference>
<gene>
    <name evidence="11" type="ORF">CIRG_01236</name>
</gene>
<dbReference type="STRING" id="404692.A0A0J6XXY8"/>
<evidence type="ECO:0000256" key="4">
    <source>
        <dbReference type="ARBA" id="ARBA00022723"/>
    </source>
</evidence>
<dbReference type="Pfam" id="PF12171">
    <property type="entry name" value="zf-C2H2_jaz"/>
    <property type="match status" value="1"/>
</dbReference>
<evidence type="ECO:0000259" key="10">
    <source>
        <dbReference type="PROSITE" id="PS00028"/>
    </source>
</evidence>
<evidence type="ECO:0000256" key="7">
    <source>
        <dbReference type="ARBA" id="ARBA00022833"/>
    </source>
</evidence>
<evidence type="ECO:0000256" key="5">
    <source>
        <dbReference type="ARBA" id="ARBA00022737"/>
    </source>
</evidence>
<dbReference type="PANTHER" id="PTHR13182">
    <property type="entry name" value="ZINC FINGER PROTEIN 622"/>
    <property type="match status" value="1"/>
</dbReference>
<dbReference type="PROSITE" id="PS00028">
    <property type="entry name" value="ZINC_FINGER_C2H2_1"/>
    <property type="match status" value="2"/>
</dbReference>
<comment type="similarity">
    <text evidence="8">Belongs to the REI1 family.</text>
</comment>
<evidence type="ECO:0000256" key="3">
    <source>
        <dbReference type="ARBA" id="ARBA00022517"/>
    </source>
</evidence>
<dbReference type="InterPro" id="IPR041661">
    <property type="entry name" value="ZN622/Rei1/Reh1_Znf-C2H2"/>
</dbReference>
<evidence type="ECO:0000313" key="12">
    <source>
        <dbReference type="Proteomes" id="UP000054565"/>
    </source>
</evidence>
<keyword evidence="5" id="KW-0677">Repeat</keyword>
<evidence type="ECO:0000256" key="8">
    <source>
        <dbReference type="ARBA" id="ARBA00034126"/>
    </source>
</evidence>
<dbReference type="OrthoDB" id="19329at2759"/>
<protein>
    <submittedName>
        <fullName evidence="11">Cytoplasm protein</fullName>
    </submittedName>
</protein>
<dbReference type="SMART" id="SM00451">
    <property type="entry name" value="ZnF_U1"/>
    <property type="match status" value="2"/>
</dbReference>
<dbReference type="GO" id="GO:0005737">
    <property type="term" value="C:cytoplasm"/>
    <property type="evidence" value="ECO:0007669"/>
    <property type="project" value="UniProtKB-SubCell"/>
</dbReference>
<dbReference type="EMBL" id="DS028093">
    <property type="protein sequence ID" value="KMP01096.1"/>
    <property type="molecule type" value="Genomic_DNA"/>
</dbReference>
<feature type="region of interest" description="Disordered" evidence="9">
    <location>
        <begin position="468"/>
        <end position="492"/>
    </location>
</feature>
<feature type="region of interest" description="Disordered" evidence="9">
    <location>
        <begin position="304"/>
        <end position="342"/>
    </location>
</feature>
<dbReference type="AlphaFoldDB" id="A0A0J6XXY8"/>
<dbReference type="Gene3D" id="3.30.160.60">
    <property type="entry name" value="Classic Zinc Finger"/>
    <property type="match status" value="1"/>
</dbReference>
<keyword evidence="4" id="KW-0479">Metal-binding</keyword>
<evidence type="ECO:0000256" key="1">
    <source>
        <dbReference type="ARBA" id="ARBA00004496"/>
    </source>
</evidence>
<reference evidence="12" key="1">
    <citation type="journal article" date="2010" name="Genome Res.">
        <title>Population genomic sequencing of Coccidioides fungi reveals recent hybridization and transposon control.</title>
        <authorList>
            <person name="Neafsey D.E."/>
            <person name="Barker B.M."/>
            <person name="Sharpton T.J."/>
            <person name="Stajich J.E."/>
            <person name="Park D.J."/>
            <person name="Whiston E."/>
            <person name="Hung C.-Y."/>
            <person name="McMahan C."/>
            <person name="White J."/>
            <person name="Sykes S."/>
            <person name="Heiman D."/>
            <person name="Young S."/>
            <person name="Zeng Q."/>
            <person name="Abouelleil A."/>
            <person name="Aftuck L."/>
            <person name="Bessette D."/>
            <person name="Brown A."/>
            <person name="FitzGerald M."/>
            <person name="Lui A."/>
            <person name="Macdonald J.P."/>
            <person name="Priest M."/>
            <person name="Orbach M.J."/>
            <person name="Galgiani J.N."/>
            <person name="Kirkland T.N."/>
            <person name="Cole G.T."/>
            <person name="Birren B.W."/>
            <person name="Henn M.R."/>
            <person name="Taylor J.W."/>
            <person name="Rounsley S.D."/>
        </authorList>
    </citation>
    <scope>NUCLEOTIDE SEQUENCE [LARGE SCALE GENOMIC DNA]</scope>
    <source>
        <strain evidence="12">RMSCC 2394</strain>
    </source>
</reference>
<dbReference type="InterPro" id="IPR013087">
    <property type="entry name" value="Znf_C2H2_type"/>
</dbReference>
<dbReference type="SUPFAM" id="SSF57667">
    <property type="entry name" value="beta-beta-alpha zinc fingers"/>
    <property type="match status" value="3"/>
</dbReference>
<evidence type="ECO:0000313" key="11">
    <source>
        <dbReference type="EMBL" id="KMP01096.1"/>
    </source>
</evidence>
<feature type="region of interest" description="Disordered" evidence="9">
    <location>
        <begin position="165"/>
        <end position="194"/>
    </location>
</feature>
<proteinExistence type="inferred from homology"/>
<feature type="compositionally biased region" description="Basic and acidic residues" evidence="9">
    <location>
        <begin position="476"/>
        <end position="492"/>
    </location>
</feature>
<dbReference type="InterPro" id="IPR022755">
    <property type="entry name" value="Znf_C2H2_jaz"/>
</dbReference>
<feature type="domain" description="C2H2-type" evidence="10">
    <location>
        <begin position="84"/>
        <end position="106"/>
    </location>
</feature>
<feature type="region of interest" description="Disordered" evidence="9">
    <location>
        <begin position="356"/>
        <end position="376"/>
    </location>
</feature>
<keyword evidence="6" id="KW-0863">Zinc-finger</keyword>
<feature type="domain" description="C2H2-type" evidence="10">
    <location>
        <begin position="19"/>
        <end position="41"/>
    </location>
</feature>
<dbReference type="InterPro" id="IPR003604">
    <property type="entry name" value="Matrin/U1-like-C_Znf_C2H2"/>
</dbReference>
<keyword evidence="3" id="KW-0690">Ribosome biogenesis</keyword>
<evidence type="ECO:0000256" key="6">
    <source>
        <dbReference type="ARBA" id="ARBA00022771"/>
    </source>
</evidence>
<dbReference type="GO" id="GO:0030687">
    <property type="term" value="C:preribosome, large subunit precursor"/>
    <property type="evidence" value="ECO:0007669"/>
    <property type="project" value="TreeGrafter"/>
</dbReference>
<accession>A0A0J6XXY8</accession>
<dbReference type="InterPro" id="IPR040025">
    <property type="entry name" value="Znf622/Rei1/Reh1"/>
</dbReference>
<dbReference type="PANTHER" id="PTHR13182:SF8">
    <property type="entry name" value="CYTOPLASMIC 60S SUBUNIT BIOGENESIS FACTOR ZNF622"/>
    <property type="match status" value="1"/>
</dbReference>
<dbReference type="Pfam" id="PF12756">
    <property type="entry name" value="zf-C2H2_2"/>
    <property type="match status" value="1"/>
</dbReference>
<keyword evidence="7" id="KW-0862">Zinc</keyword>
<keyword evidence="2" id="KW-0963">Cytoplasm</keyword>
<name>A0A0J6XXY8_COCIT</name>